<dbReference type="PANTHER" id="PTHR23406:SF76">
    <property type="entry name" value="NADP-DEPENDENT MALIC ENZYME 4, CHLOROPLASTIC"/>
    <property type="match status" value="1"/>
</dbReference>
<dbReference type="PANTHER" id="PTHR23406">
    <property type="entry name" value="MALIC ENZYME-RELATED"/>
    <property type="match status" value="1"/>
</dbReference>
<accession>A0A5C7GPS7</accession>
<dbReference type="OrthoDB" id="1745783at2759"/>
<dbReference type="GO" id="GO:0004473">
    <property type="term" value="F:malate dehydrogenase (decarboxylating) (NADP+) activity"/>
    <property type="evidence" value="ECO:0007669"/>
    <property type="project" value="TreeGrafter"/>
</dbReference>
<reference evidence="2" key="1">
    <citation type="journal article" date="2019" name="Gigascience">
        <title>De novo genome assembly of the endangered Acer yangbiense, a plant species with extremely small populations endemic to Yunnan Province, China.</title>
        <authorList>
            <person name="Yang J."/>
            <person name="Wariss H.M."/>
            <person name="Tao L."/>
            <person name="Zhang R."/>
            <person name="Yun Q."/>
            <person name="Hollingsworth P."/>
            <person name="Dao Z."/>
            <person name="Luo G."/>
            <person name="Guo H."/>
            <person name="Ma Y."/>
            <person name="Sun W."/>
        </authorList>
    </citation>
    <scope>NUCLEOTIDE SEQUENCE [LARGE SCALE GENOMIC DNA]</scope>
    <source>
        <strain evidence="2">cv. Malutang</strain>
    </source>
</reference>
<gene>
    <name evidence="1" type="ORF">EZV62_028192</name>
</gene>
<proteinExistence type="predicted"/>
<keyword evidence="2" id="KW-1185">Reference proteome</keyword>
<evidence type="ECO:0000313" key="2">
    <source>
        <dbReference type="Proteomes" id="UP000323000"/>
    </source>
</evidence>
<protein>
    <submittedName>
        <fullName evidence="1">Uncharacterized protein</fullName>
    </submittedName>
</protein>
<sequence>MRDGYAEVVDPKSGVVGGVQDVYGEDTATEDQPVTPWAVSVASTFLAEPVIGYSLLRDPHHNKGLAFNEKERDSHYLCGLLPPTVVSQELQVSFFLPPLSLFQSLGLSDL</sequence>
<dbReference type="InterPro" id="IPR046346">
    <property type="entry name" value="Aminoacid_DH-like_N_sf"/>
</dbReference>
<dbReference type="EMBL" id="VAHF01000237">
    <property type="protein sequence ID" value="TXG46312.1"/>
    <property type="molecule type" value="Genomic_DNA"/>
</dbReference>
<dbReference type="GO" id="GO:0006108">
    <property type="term" value="P:malate metabolic process"/>
    <property type="evidence" value="ECO:0007669"/>
    <property type="project" value="TreeGrafter"/>
</dbReference>
<dbReference type="SUPFAM" id="SSF53223">
    <property type="entry name" value="Aminoacid dehydrogenase-like, N-terminal domain"/>
    <property type="match status" value="1"/>
</dbReference>
<organism evidence="1 2">
    <name type="scientific">Acer yangbiense</name>
    <dbReference type="NCBI Taxonomy" id="1000413"/>
    <lineage>
        <taxon>Eukaryota</taxon>
        <taxon>Viridiplantae</taxon>
        <taxon>Streptophyta</taxon>
        <taxon>Embryophyta</taxon>
        <taxon>Tracheophyta</taxon>
        <taxon>Spermatophyta</taxon>
        <taxon>Magnoliopsida</taxon>
        <taxon>eudicotyledons</taxon>
        <taxon>Gunneridae</taxon>
        <taxon>Pentapetalae</taxon>
        <taxon>rosids</taxon>
        <taxon>malvids</taxon>
        <taxon>Sapindales</taxon>
        <taxon>Sapindaceae</taxon>
        <taxon>Hippocastanoideae</taxon>
        <taxon>Acereae</taxon>
        <taxon>Acer</taxon>
    </lineage>
</organism>
<dbReference type="GO" id="GO:0009507">
    <property type="term" value="C:chloroplast"/>
    <property type="evidence" value="ECO:0007669"/>
    <property type="project" value="TreeGrafter"/>
</dbReference>
<dbReference type="Proteomes" id="UP000323000">
    <property type="component" value="Unassembled WGS sequence"/>
</dbReference>
<dbReference type="Gene3D" id="1.20.1370.30">
    <property type="match status" value="1"/>
</dbReference>
<name>A0A5C7GPS7_9ROSI</name>
<evidence type="ECO:0000313" key="1">
    <source>
        <dbReference type="EMBL" id="TXG46312.1"/>
    </source>
</evidence>
<comment type="caution">
    <text evidence="1">The sequence shown here is derived from an EMBL/GenBank/DDBJ whole genome shotgun (WGS) entry which is preliminary data.</text>
</comment>
<dbReference type="AlphaFoldDB" id="A0A5C7GPS7"/>